<dbReference type="InterPro" id="IPR016181">
    <property type="entry name" value="Acyl_CoA_acyltransferase"/>
</dbReference>
<dbReference type="SUPFAM" id="SSF55729">
    <property type="entry name" value="Acyl-CoA N-acyltransferases (Nat)"/>
    <property type="match status" value="1"/>
</dbReference>
<dbReference type="Proteomes" id="UP001206983">
    <property type="component" value="Unassembled WGS sequence"/>
</dbReference>
<dbReference type="InterPro" id="IPR038740">
    <property type="entry name" value="BioF2-like_GNAT_dom"/>
</dbReference>
<evidence type="ECO:0000259" key="1">
    <source>
        <dbReference type="Pfam" id="PF13480"/>
    </source>
</evidence>
<dbReference type="RefSeq" id="WP_256623263.1">
    <property type="nucleotide sequence ID" value="NZ_JTEO01000005.1"/>
</dbReference>
<comment type="caution">
    <text evidence="2">The sequence shown here is derived from an EMBL/GenBank/DDBJ whole genome shotgun (WGS) entry which is preliminary data.</text>
</comment>
<name>A0AAE3KY42_9EURY</name>
<dbReference type="PANTHER" id="PTHR36174">
    <property type="entry name" value="LIPID II:GLYCINE GLYCYLTRANSFERASE"/>
    <property type="match status" value="1"/>
</dbReference>
<dbReference type="PANTHER" id="PTHR36174:SF1">
    <property type="entry name" value="LIPID II:GLYCINE GLYCYLTRANSFERASE"/>
    <property type="match status" value="1"/>
</dbReference>
<proteinExistence type="predicted"/>
<protein>
    <recommendedName>
        <fullName evidence="1">BioF2-like acetyltransferase domain-containing protein</fullName>
    </recommendedName>
</protein>
<gene>
    <name evidence="2" type="ORF">PV02_09830</name>
</gene>
<feature type="domain" description="BioF2-like acetyltransferase" evidence="1">
    <location>
        <begin position="174"/>
        <end position="289"/>
    </location>
</feature>
<dbReference type="EMBL" id="JTEO01000005">
    <property type="protein sequence ID" value="MCQ6963396.1"/>
    <property type="molecule type" value="Genomic_DNA"/>
</dbReference>
<accession>A0AAE3KY42</accession>
<evidence type="ECO:0000313" key="2">
    <source>
        <dbReference type="EMBL" id="MCQ6963396.1"/>
    </source>
</evidence>
<sequence>MQISIIHEKDMWDRFIDQSPGGTVFHKWDFLKTVEKHTGYKLLPYGFYISEEIMCVVPLFYRNIRGVKMLFSPPPQSGIPYLGFVLSRNCMNMKLSKKGQRLYEMGKIFSAEVDSLSPNYVSVCLTPSITDVRPFKWNGFITDPLYTFYFNLEHSLDEICDGFNTSKRTAVKKMDKYNMKLVETNDIGQFYKSSVERYRDQGLTFPIVSKEYLQELHQLFPAQIKVYSITDAEDNMIGGVLTSEHRKLTMWMGSVKPAVKAPVNEFLFWEFIKKSKNEGYQIMEMGGADIPRLCAFKSQFNPDMYVNYRIYKKDLIGSMAEWFYINVHRKRTSAEV</sequence>
<dbReference type="Gene3D" id="3.40.630.30">
    <property type="match status" value="2"/>
</dbReference>
<dbReference type="InterPro" id="IPR050644">
    <property type="entry name" value="PG_Glycine_Bridge_Synth"/>
</dbReference>
<dbReference type="Pfam" id="PF13480">
    <property type="entry name" value="Acetyltransf_6"/>
    <property type="match status" value="1"/>
</dbReference>
<reference evidence="2 3" key="1">
    <citation type="journal article" date="2011" name="Appl. Environ. Microbiol.">
        <title>Methanogenic archaea isolated from Taiwan's Chelungpu fault.</title>
        <authorList>
            <person name="Wu S.Y."/>
            <person name="Lai M.C."/>
        </authorList>
    </citation>
    <scope>NUCLEOTIDE SEQUENCE [LARGE SCALE GENOMIC DNA]</scope>
    <source>
        <strain evidence="2 3">St545Mb</strain>
    </source>
</reference>
<evidence type="ECO:0000313" key="3">
    <source>
        <dbReference type="Proteomes" id="UP001206983"/>
    </source>
</evidence>
<organism evidence="2 3">
    <name type="scientific">Methanolobus chelungpuianus</name>
    <dbReference type="NCBI Taxonomy" id="502115"/>
    <lineage>
        <taxon>Archaea</taxon>
        <taxon>Methanobacteriati</taxon>
        <taxon>Methanobacteriota</taxon>
        <taxon>Stenosarchaea group</taxon>
        <taxon>Methanomicrobia</taxon>
        <taxon>Methanosarcinales</taxon>
        <taxon>Methanosarcinaceae</taxon>
        <taxon>Methanolobus</taxon>
    </lineage>
</organism>
<keyword evidence="3" id="KW-1185">Reference proteome</keyword>
<dbReference type="AlphaFoldDB" id="A0AAE3KY42"/>